<proteinExistence type="predicted"/>
<reference evidence="1 2" key="1">
    <citation type="submission" date="2018-06" db="EMBL/GenBank/DDBJ databases">
        <authorList>
            <consortium name="Pathogen Informatics"/>
            <person name="Doyle S."/>
        </authorList>
    </citation>
    <scope>NUCLEOTIDE SEQUENCE [LARGE SCALE GENOMIC DNA]</scope>
    <source>
        <strain evidence="1 2">NCTC12219</strain>
    </source>
</reference>
<gene>
    <name evidence="1" type="ORF">NCTC12219_01034</name>
</gene>
<evidence type="ECO:0000313" key="1">
    <source>
        <dbReference type="EMBL" id="STP11151.1"/>
    </source>
</evidence>
<evidence type="ECO:0000313" key="2">
    <source>
        <dbReference type="Proteomes" id="UP000255103"/>
    </source>
</evidence>
<dbReference type="EMBL" id="UGHX01000001">
    <property type="protein sequence ID" value="STP11151.1"/>
    <property type="molecule type" value="Genomic_DNA"/>
</dbReference>
<protein>
    <submittedName>
        <fullName evidence="1">Uncharacterized protein</fullName>
    </submittedName>
</protein>
<sequence>MTESMLNPIKITDGSKEHLKALESSIQKATSKEQLSAISIQDKELLKKNYKVTRLTKEESIALWAQQN</sequence>
<accession>A0A377JT29</accession>
<name>A0A377JT29_9HELI</name>
<dbReference type="Proteomes" id="UP000255103">
    <property type="component" value="Unassembled WGS sequence"/>
</dbReference>
<dbReference type="AlphaFoldDB" id="A0A377JT29"/>
<organism evidence="1 2">
    <name type="scientific">Helicobacter cinaedi</name>
    <dbReference type="NCBI Taxonomy" id="213"/>
    <lineage>
        <taxon>Bacteria</taxon>
        <taxon>Pseudomonadati</taxon>
        <taxon>Campylobacterota</taxon>
        <taxon>Epsilonproteobacteria</taxon>
        <taxon>Campylobacterales</taxon>
        <taxon>Helicobacteraceae</taxon>
        <taxon>Helicobacter</taxon>
    </lineage>
</organism>
<dbReference type="RefSeq" id="WP_115721826.1">
    <property type="nucleotide sequence ID" value="NZ_UGHX01000001.1"/>
</dbReference>